<accession>A0A8S0RP68</accession>
<protein>
    <submittedName>
        <fullName evidence="1">Uncharacterized protein</fullName>
    </submittedName>
</protein>
<reference evidence="1 2" key="1">
    <citation type="submission" date="2019-12" db="EMBL/GenBank/DDBJ databases">
        <authorList>
            <person name="Alioto T."/>
            <person name="Alioto T."/>
            <person name="Gomez Garrido J."/>
        </authorList>
    </citation>
    <scope>NUCLEOTIDE SEQUENCE [LARGE SCALE GENOMIC DNA]</scope>
</reference>
<sequence>MQRRMINYDGFTIVLEGRPAADYLLHLFIWLRSPLFPIFLRKKEKLMALGSRNFFP</sequence>
<evidence type="ECO:0000313" key="1">
    <source>
        <dbReference type="EMBL" id="CAA2981065.1"/>
    </source>
</evidence>
<comment type="caution">
    <text evidence="1">The sequence shown here is derived from an EMBL/GenBank/DDBJ whole genome shotgun (WGS) entry which is preliminary data.</text>
</comment>
<dbReference type="AlphaFoldDB" id="A0A8S0RP68"/>
<evidence type="ECO:0000313" key="2">
    <source>
        <dbReference type="Proteomes" id="UP000594638"/>
    </source>
</evidence>
<dbReference type="EMBL" id="CACTIH010003662">
    <property type="protein sequence ID" value="CAA2981065.1"/>
    <property type="molecule type" value="Genomic_DNA"/>
</dbReference>
<gene>
    <name evidence="1" type="ORF">OLEA9_A059350</name>
</gene>
<name>A0A8S0RP68_OLEEU</name>
<organism evidence="1 2">
    <name type="scientific">Olea europaea subsp. europaea</name>
    <dbReference type="NCBI Taxonomy" id="158383"/>
    <lineage>
        <taxon>Eukaryota</taxon>
        <taxon>Viridiplantae</taxon>
        <taxon>Streptophyta</taxon>
        <taxon>Embryophyta</taxon>
        <taxon>Tracheophyta</taxon>
        <taxon>Spermatophyta</taxon>
        <taxon>Magnoliopsida</taxon>
        <taxon>eudicotyledons</taxon>
        <taxon>Gunneridae</taxon>
        <taxon>Pentapetalae</taxon>
        <taxon>asterids</taxon>
        <taxon>lamiids</taxon>
        <taxon>Lamiales</taxon>
        <taxon>Oleaceae</taxon>
        <taxon>Oleeae</taxon>
        <taxon>Olea</taxon>
    </lineage>
</organism>
<dbReference type="Gramene" id="OE9A059350T1">
    <property type="protein sequence ID" value="OE9A059350C1"/>
    <property type="gene ID" value="OE9A059350"/>
</dbReference>
<proteinExistence type="predicted"/>
<dbReference type="Proteomes" id="UP000594638">
    <property type="component" value="Unassembled WGS sequence"/>
</dbReference>
<keyword evidence="2" id="KW-1185">Reference proteome</keyword>